<evidence type="ECO:0000259" key="6">
    <source>
        <dbReference type="PROSITE" id="PS50045"/>
    </source>
</evidence>
<dbReference type="STRING" id="489703.SAMN04488038_10156"/>
<keyword evidence="2" id="KW-0067">ATP-binding</keyword>
<evidence type="ECO:0000313" key="7">
    <source>
        <dbReference type="EMBL" id="SEP64299.1"/>
    </source>
</evidence>
<dbReference type="Pfam" id="PF25601">
    <property type="entry name" value="AAA_lid_14"/>
    <property type="match status" value="1"/>
</dbReference>
<dbReference type="PANTHER" id="PTHR32071:SF57">
    <property type="entry name" value="C4-DICARBOXYLATE TRANSPORT TRANSCRIPTIONAL REGULATORY PROTEIN DCTD"/>
    <property type="match status" value="1"/>
</dbReference>
<dbReference type="Gene3D" id="3.40.50.300">
    <property type="entry name" value="P-loop containing nucleotide triphosphate hydrolases"/>
    <property type="match status" value="1"/>
</dbReference>
<keyword evidence="4" id="KW-0238">DNA-binding</keyword>
<evidence type="ECO:0000256" key="1">
    <source>
        <dbReference type="ARBA" id="ARBA00022741"/>
    </source>
</evidence>
<gene>
    <name evidence="7" type="ORF">SAMN04488038_10156</name>
</gene>
<dbReference type="CDD" id="cd00009">
    <property type="entry name" value="AAA"/>
    <property type="match status" value="1"/>
</dbReference>
<name>A0A1H8ZID3_9GAMM</name>
<keyword evidence="3" id="KW-0805">Transcription regulation</keyword>
<dbReference type="FunFam" id="3.40.50.300:FF:000006">
    <property type="entry name" value="DNA-binding transcriptional regulator NtrC"/>
    <property type="match status" value="1"/>
</dbReference>
<dbReference type="Proteomes" id="UP000199233">
    <property type="component" value="Unassembled WGS sequence"/>
</dbReference>
<dbReference type="Pfam" id="PF02954">
    <property type="entry name" value="HTH_8"/>
    <property type="match status" value="1"/>
</dbReference>
<dbReference type="InterPro" id="IPR025944">
    <property type="entry name" value="Sigma_54_int_dom_CS"/>
</dbReference>
<dbReference type="InterPro" id="IPR009057">
    <property type="entry name" value="Homeodomain-like_sf"/>
</dbReference>
<dbReference type="PRINTS" id="PR01590">
    <property type="entry name" value="HTHFIS"/>
</dbReference>
<dbReference type="GO" id="GO:0005524">
    <property type="term" value="F:ATP binding"/>
    <property type="evidence" value="ECO:0007669"/>
    <property type="project" value="UniProtKB-KW"/>
</dbReference>
<dbReference type="InterPro" id="IPR025943">
    <property type="entry name" value="Sigma_54_int_dom_ATP-bd_2"/>
</dbReference>
<dbReference type="SUPFAM" id="SSF52540">
    <property type="entry name" value="P-loop containing nucleoside triphosphate hydrolases"/>
    <property type="match status" value="1"/>
</dbReference>
<dbReference type="PROSITE" id="PS00676">
    <property type="entry name" value="SIGMA54_INTERACT_2"/>
    <property type="match status" value="1"/>
</dbReference>
<dbReference type="SMART" id="SM00382">
    <property type="entry name" value="AAA"/>
    <property type="match status" value="1"/>
</dbReference>
<protein>
    <submittedName>
        <fullName evidence="7">Regulatory protein, Fis family</fullName>
    </submittedName>
</protein>
<organism evidence="7 8">
    <name type="scientific">Solimonas aquatica</name>
    <dbReference type="NCBI Taxonomy" id="489703"/>
    <lineage>
        <taxon>Bacteria</taxon>
        <taxon>Pseudomonadati</taxon>
        <taxon>Pseudomonadota</taxon>
        <taxon>Gammaproteobacteria</taxon>
        <taxon>Nevskiales</taxon>
        <taxon>Nevskiaceae</taxon>
        <taxon>Solimonas</taxon>
    </lineage>
</organism>
<dbReference type="GO" id="GO:0043565">
    <property type="term" value="F:sequence-specific DNA binding"/>
    <property type="evidence" value="ECO:0007669"/>
    <property type="project" value="InterPro"/>
</dbReference>
<dbReference type="RefSeq" id="WP_093280549.1">
    <property type="nucleotide sequence ID" value="NZ_FOFS01000001.1"/>
</dbReference>
<dbReference type="PANTHER" id="PTHR32071">
    <property type="entry name" value="TRANSCRIPTIONAL REGULATORY PROTEIN"/>
    <property type="match status" value="1"/>
</dbReference>
<dbReference type="Pfam" id="PF00158">
    <property type="entry name" value="Sigma54_activat"/>
    <property type="match status" value="1"/>
</dbReference>
<dbReference type="PROSITE" id="PS50045">
    <property type="entry name" value="SIGMA54_INTERACT_4"/>
    <property type="match status" value="1"/>
</dbReference>
<reference evidence="7 8" key="1">
    <citation type="submission" date="2016-10" db="EMBL/GenBank/DDBJ databases">
        <authorList>
            <person name="de Groot N.N."/>
        </authorList>
    </citation>
    <scope>NUCLEOTIDE SEQUENCE [LARGE SCALE GENOMIC DNA]</scope>
    <source>
        <strain evidence="7 8">DSM 25927</strain>
    </source>
</reference>
<keyword evidence="5" id="KW-0804">Transcription</keyword>
<dbReference type="PROSITE" id="PS00675">
    <property type="entry name" value="SIGMA54_INTERACT_1"/>
    <property type="match status" value="1"/>
</dbReference>
<evidence type="ECO:0000256" key="5">
    <source>
        <dbReference type="ARBA" id="ARBA00023163"/>
    </source>
</evidence>
<sequence>MNAQHRSGGVTLLAASHSDAVIAQDVASALRHRRGGGVKVICEPAGRLSACDALVTAKPPEELADFLLTRRGTRQLPASALLIHPDPDARLYATALRGGLADVLAWPAERERVCELIVGGAAVKTAAGAQVLQPSPLCGESPRIRELRRRIERVAAFDSTVLIQGETGSGKECVARAIHAGSRRAAQAMVSLNCAALPENLIEAELFGHERGAYTGAHASAAGKFELADGGTLFLDEIGEMSKAAQAKVLRVIEGQEFYRIGGTRPQRVDVRLIAATHRNLEQLCASGEFRSDLYFRLNVAPVQVPALRERSGDVPLLAEYFVAEISRLMQRPKPQLGEDARAVLCAHDWPGNVRELRNAIESALINCEGGQLRAHDLPTQLMRWRQSQVSGLDELRCLESALRRCGWNKSEAARALQWSRMKLYRKLRVYESQLGTQHET</sequence>
<dbReference type="InterPro" id="IPR027417">
    <property type="entry name" value="P-loop_NTPase"/>
</dbReference>
<feature type="domain" description="Sigma-54 factor interaction" evidence="6">
    <location>
        <begin position="137"/>
        <end position="366"/>
    </location>
</feature>
<dbReference type="InterPro" id="IPR003593">
    <property type="entry name" value="AAA+_ATPase"/>
</dbReference>
<accession>A0A1H8ZID3</accession>
<keyword evidence="8" id="KW-1185">Reference proteome</keyword>
<dbReference type="InterPro" id="IPR002197">
    <property type="entry name" value="HTH_Fis"/>
</dbReference>
<dbReference type="InterPro" id="IPR002078">
    <property type="entry name" value="Sigma_54_int"/>
</dbReference>
<keyword evidence="1" id="KW-0547">Nucleotide-binding</keyword>
<dbReference type="PROSITE" id="PS00688">
    <property type="entry name" value="SIGMA54_INTERACT_3"/>
    <property type="match status" value="1"/>
</dbReference>
<dbReference type="AlphaFoldDB" id="A0A1H8ZID3"/>
<dbReference type="InterPro" id="IPR025662">
    <property type="entry name" value="Sigma_54_int_dom_ATP-bd_1"/>
</dbReference>
<dbReference type="InterPro" id="IPR058031">
    <property type="entry name" value="AAA_lid_NorR"/>
</dbReference>
<dbReference type="SUPFAM" id="SSF46689">
    <property type="entry name" value="Homeodomain-like"/>
    <property type="match status" value="1"/>
</dbReference>
<evidence type="ECO:0000256" key="2">
    <source>
        <dbReference type="ARBA" id="ARBA00022840"/>
    </source>
</evidence>
<dbReference type="Gene3D" id="1.10.10.60">
    <property type="entry name" value="Homeodomain-like"/>
    <property type="match status" value="1"/>
</dbReference>
<proteinExistence type="predicted"/>
<dbReference type="EMBL" id="FOFS01000001">
    <property type="protein sequence ID" value="SEP64299.1"/>
    <property type="molecule type" value="Genomic_DNA"/>
</dbReference>
<dbReference type="GO" id="GO:0006355">
    <property type="term" value="P:regulation of DNA-templated transcription"/>
    <property type="evidence" value="ECO:0007669"/>
    <property type="project" value="InterPro"/>
</dbReference>
<dbReference type="OrthoDB" id="9804019at2"/>
<evidence type="ECO:0000313" key="8">
    <source>
        <dbReference type="Proteomes" id="UP000199233"/>
    </source>
</evidence>
<evidence type="ECO:0000256" key="4">
    <source>
        <dbReference type="ARBA" id="ARBA00023125"/>
    </source>
</evidence>
<evidence type="ECO:0000256" key="3">
    <source>
        <dbReference type="ARBA" id="ARBA00023015"/>
    </source>
</evidence>
<dbReference type="Gene3D" id="1.10.8.60">
    <property type="match status" value="1"/>
</dbReference>